<evidence type="ECO:0000256" key="6">
    <source>
        <dbReference type="ARBA" id="ARBA00023125"/>
    </source>
</evidence>
<keyword evidence="7" id="KW-0234">DNA repair</keyword>
<evidence type="ECO:0000256" key="2">
    <source>
        <dbReference type="ARBA" id="ARBA00021982"/>
    </source>
</evidence>
<evidence type="ECO:0000256" key="5">
    <source>
        <dbReference type="ARBA" id="ARBA00022840"/>
    </source>
</evidence>
<evidence type="ECO:0000313" key="11">
    <source>
        <dbReference type="Proteomes" id="UP000018442"/>
    </source>
</evidence>
<name>D0SQS1_ACIJU</name>
<comment type="similarity">
    <text evidence="1">Belongs to the DNA mismatch repair MutS family.</text>
</comment>
<sequence>MHFQRFKDFTYMSNSGIITDLSTLTPMMQQYMGVKMQHPHSLMFYRMGDFYELFFEDAHKAAKLLGITLTHRGKANGEPIPMAGVPYHAAEGYLARLVKKGETVVICEQIGEVTGKAPVERGVVRIITMQLGDL</sequence>
<evidence type="ECO:0000259" key="9">
    <source>
        <dbReference type="Pfam" id="PF01624"/>
    </source>
</evidence>
<evidence type="ECO:0000256" key="3">
    <source>
        <dbReference type="ARBA" id="ARBA00022741"/>
    </source>
</evidence>
<evidence type="ECO:0000313" key="10">
    <source>
        <dbReference type="EMBL" id="EEY91795.1"/>
    </source>
</evidence>
<dbReference type="InterPro" id="IPR007695">
    <property type="entry name" value="DNA_mismatch_repair_MutS-lik_N"/>
</dbReference>
<evidence type="ECO:0000256" key="7">
    <source>
        <dbReference type="ARBA" id="ARBA00023204"/>
    </source>
</evidence>
<feature type="domain" description="DNA mismatch repair protein MutS-like N-terminal" evidence="9">
    <location>
        <begin position="25"/>
        <end position="128"/>
    </location>
</feature>
<dbReference type="SUPFAM" id="SSF55271">
    <property type="entry name" value="DNA repair protein MutS, domain I"/>
    <property type="match status" value="1"/>
</dbReference>
<dbReference type="Pfam" id="PF01624">
    <property type="entry name" value="MutS_I"/>
    <property type="match status" value="1"/>
</dbReference>
<dbReference type="HOGENOM" id="CLU_002472_9_0_6"/>
<dbReference type="Gene3D" id="3.40.1170.10">
    <property type="entry name" value="DNA repair protein MutS, domain I"/>
    <property type="match status" value="1"/>
</dbReference>
<organism evidence="10 11">
    <name type="scientific">Acinetobacter junii SH205</name>
    <dbReference type="NCBI Taxonomy" id="575587"/>
    <lineage>
        <taxon>Bacteria</taxon>
        <taxon>Pseudomonadati</taxon>
        <taxon>Pseudomonadota</taxon>
        <taxon>Gammaproteobacteria</taxon>
        <taxon>Moraxellales</taxon>
        <taxon>Moraxellaceae</taxon>
        <taxon>Acinetobacter</taxon>
    </lineage>
</organism>
<reference evidence="11" key="1">
    <citation type="journal article" date="2012" name="PLoS ONE">
        <title>The success of Acinetobacter species; genetic, metabolic and virulence attributes.</title>
        <authorList>
            <person name="Peleg A.Y."/>
            <person name="de Breij A."/>
            <person name="Adams M.D."/>
            <person name="Cerqueira G.M."/>
            <person name="Mocali S."/>
            <person name="Galardini M."/>
            <person name="Nibbering P.H."/>
            <person name="Earl A.M."/>
            <person name="Ward D.V."/>
            <person name="Paterson D.L."/>
            <person name="Seifert H."/>
            <person name="Dijkshoorn L."/>
        </authorList>
    </citation>
    <scope>NUCLEOTIDE SEQUENCE [LARGE SCALE GENOMIC DNA]</scope>
    <source>
        <strain evidence="11">SH205</strain>
    </source>
</reference>
<evidence type="ECO:0000256" key="8">
    <source>
        <dbReference type="ARBA" id="ARBA00024647"/>
    </source>
</evidence>
<keyword evidence="6" id="KW-0238">DNA-binding</keyword>
<dbReference type="EMBL" id="GG705015">
    <property type="protein sequence ID" value="EEY91795.1"/>
    <property type="molecule type" value="Genomic_DNA"/>
</dbReference>
<keyword evidence="5" id="KW-0067">ATP-binding</keyword>
<dbReference type="FunFam" id="3.40.1170.10:FF:000001">
    <property type="entry name" value="DNA mismatch repair protein MutS"/>
    <property type="match status" value="1"/>
</dbReference>
<dbReference type="InterPro" id="IPR016151">
    <property type="entry name" value="DNA_mismatch_repair_MutS_N"/>
</dbReference>
<evidence type="ECO:0000256" key="4">
    <source>
        <dbReference type="ARBA" id="ARBA00022763"/>
    </source>
</evidence>
<dbReference type="Proteomes" id="UP000018442">
    <property type="component" value="Unassembled WGS sequence"/>
</dbReference>
<accession>D0SQS1</accession>
<proteinExistence type="inferred from homology"/>
<gene>
    <name evidence="10" type="ORF">HMPREF0026_02831</name>
</gene>
<comment type="function">
    <text evidence="8">This protein is involved in the repair of mismatches in DNA. It is possible that it carries out the mismatch recognition step. This protein has a weak ATPase activity.</text>
</comment>
<evidence type="ECO:0000256" key="1">
    <source>
        <dbReference type="ARBA" id="ARBA00006271"/>
    </source>
</evidence>
<dbReference type="GO" id="GO:0006298">
    <property type="term" value="P:mismatch repair"/>
    <property type="evidence" value="ECO:0007669"/>
    <property type="project" value="InterPro"/>
</dbReference>
<protein>
    <recommendedName>
        <fullName evidence="2">DNA mismatch repair protein MutS</fullName>
    </recommendedName>
</protein>
<keyword evidence="3" id="KW-0547">Nucleotide-binding</keyword>
<keyword evidence="4" id="KW-0227">DNA damage</keyword>
<dbReference type="AlphaFoldDB" id="D0SQS1"/>
<dbReference type="GO" id="GO:0030983">
    <property type="term" value="F:mismatched DNA binding"/>
    <property type="evidence" value="ECO:0007669"/>
    <property type="project" value="InterPro"/>
</dbReference>
<dbReference type="GO" id="GO:0005524">
    <property type="term" value="F:ATP binding"/>
    <property type="evidence" value="ECO:0007669"/>
    <property type="project" value="UniProtKB-KW"/>
</dbReference>